<sequence>MREKDPLTKVYVEEGFFEKSIFVIDKFLFFTIIFAPYMMVLNDIYLNKLVHNNVFWIKRAKIYFIFILLMYLILWAVYYFRTEYALMTLVFVYGFLYLIWKLQLNYGHLFATEGKEYTPTEEELKNIIAIQNIDNDAENRKNKIKFRTIFAVFFVLAYIFIFNVMYQFHYLASILSLFLIAGYDYYEQKYFKRDKTELFWKKRVMFYVLVLSPILVVLNFIIYN</sequence>
<gene>
    <name evidence="1" type="ORF">CP963_13875</name>
</gene>
<proteinExistence type="predicted"/>
<protein>
    <submittedName>
        <fullName evidence="1">Uncharacterized protein</fullName>
    </submittedName>
</protein>
<dbReference type="Proteomes" id="UP000290378">
    <property type="component" value="Unassembled WGS sequence"/>
</dbReference>
<dbReference type="EMBL" id="NXII01000041">
    <property type="protein sequence ID" value="RXI37028.1"/>
    <property type="molecule type" value="Genomic_DNA"/>
</dbReference>
<organism evidence="1 2">
    <name type="scientific">Arcobacter cloacae</name>
    <dbReference type="NCBI Taxonomy" id="1054034"/>
    <lineage>
        <taxon>Bacteria</taxon>
        <taxon>Pseudomonadati</taxon>
        <taxon>Campylobacterota</taxon>
        <taxon>Epsilonproteobacteria</taxon>
        <taxon>Campylobacterales</taxon>
        <taxon>Arcobacteraceae</taxon>
        <taxon>Arcobacter</taxon>
    </lineage>
</organism>
<accession>A0A6M8NMI2</accession>
<dbReference type="RefSeq" id="WP_129014716.1">
    <property type="nucleotide sequence ID" value="NZ_CBCSEI010000035.1"/>
</dbReference>
<comment type="caution">
    <text evidence="1">The sequence shown here is derived from an EMBL/GenBank/DDBJ whole genome shotgun (WGS) entry which is preliminary data.</text>
</comment>
<reference evidence="1 2" key="1">
    <citation type="submission" date="2017-09" db="EMBL/GenBank/DDBJ databases">
        <title>Genomics of the genus Arcobacter.</title>
        <authorList>
            <person name="Perez-Cataluna A."/>
            <person name="Figueras M.J."/>
            <person name="Salas-Masso N."/>
        </authorList>
    </citation>
    <scope>NUCLEOTIDE SEQUENCE [LARGE SCALE GENOMIC DNA]</scope>
    <source>
        <strain evidence="1 2">CECT 7834</strain>
    </source>
</reference>
<evidence type="ECO:0000313" key="2">
    <source>
        <dbReference type="Proteomes" id="UP000290378"/>
    </source>
</evidence>
<evidence type="ECO:0000313" key="1">
    <source>
        <dbReference type="EMBL" id="RXI37028.1"/>
    </source>
</evidence>
<name>A0A6M8NMI2_9BACT</name>
<keyword evidence="2" id="KW-1185">Reference proteome</keyword>
<dbReference type="AlphaFoldDB" id="A0A6M8NMI2"/>